<sequence>MTLTKIFIIDYLIYFETLLSCNYMEDLVKKLEEQISFLQNEISQMSDEVYSQQKEVSVLKKQVSNLEKRINELESSDEAGMVMIDKKPPHY</sequence>
<dbReference type="STRING" id="335992.SAR11_0693"/>
<dbReference type="InterPro" id="IPR007236">
    <property type="entry name" value="SlyX"/>
</dbReference>
<dbReference type="Gene3D" id="1.20.5.340">
    <property type="match status" value="1"/>
</dbReference>
<name>Q4FMS7_PELUB</name>
<dbReference type="Proteomes" id="UP000002528">
    <property type="component" value="Chromosome"/>
</dbReference>
<proteinExistence type="predicted"/>
<keyword evidence="3" id="KW-1185">Reference proteome</keyword>
<dbReference type="KEGG" id="pub:SAR11_0693"/>
<dbReference type="AlphaFoldDB" id="Q4FMS7"/>
<dbReference type="HOGENOM" id="CLU_180796_0_0_5"/>
<dbReference type="Pfam" id="PF04102">
    <property type="entry name" value="SlyX"/>
    <property type="match status" value="1"/>
</dbReference>
<keyword evidence="1" id="KW-0175">Coiled coil</keyword>
<organism evidence="2 3">
    <name type="scientific">Pelagibacter ubique (strain HTCC1062)</name>
    <dbReference type="NCBI Taxonomy" id="335992"/>
    <lineage>
        <taxon>Bacteria</taxon>
        <taxon>Pseudomonadati</taxon>
        <taxon>Pseudomonadota</taxon>
        <taxon>Alphaproteobacteria</taxon>
        <taxon>Candidatus Pelagibacterales</taxon>
        <taxon>Candidatus Pelagibacteraceae</taxon>
        <taxon>Candidatus Pelagibacter</taxon>
    </lineage>
</organism>
<evidence type="ECO:0000313" key="2">
    <source>
        <dbReference type="EMBL" id="AAZ21512.1"/>
    </source>
</evidence>
<evidence type="ECO:0000313" key="3">
    <source>
        <dbReference type="Proteomes" id="UP000002528"/>
    </source>
</evidence>
<gene>
    <name evidence="2" type="primary">slyX</name>
    <name evidence="2" type="ordered locus">SAR11_0693</name>
</gene>
<evidence type="ECO:0000256" key="1">
    <source>
        <dbReference type="SAM" id="Coils"/>
    </source>
</evidence>
<accession>Q4FMS7</accession>
<reference evidence="2 3" key="1">
    <citation type="journal article" date="2005" name="Science">
        <title>Genome streamlining in a cosmopolitan oceanic bacterium.</title>
        <authorList>
            <person name="Giovannoni S.J."/>
            <person name="Tripp H.J."/>
            <person name="Givan S."/>
            <person name="Podar M."/>
            <person name="Vergin K.L."/>
            <person name="Baptista D."/>
            <person name="Bibbs L."/>
            <person name="Eads J."/>
            <person name="Richardson T.H."/>
            <person name="Noordewier M."/>
            <person name="Rappe M.S."/>
            <person name="Short J.M."/>
            <person name="Carrington J.C."/>
            <person name="Mathur E.J."/>
        </authorList>
    </citation>
    <scope>NUCLEOTIDE SEQUENCE [LARGE SCALE GENOMIC DNA]</scope>
    <source>
        <strain evidence="2 3">HTCC1062</strain>
    </source>
</reference>
<protein>
    <submittedName>
        <fullName evidence="2">SlyX</fullName>
    </submittedName>
</protein>
<feature type="coiled-coil region" evidence="1">
    <location>
        <begin position="21"/>
        <end position="76"/>
    </location>
</feature>
<dbReference type="EMBL" id="CP000084">
    <property type="protein sequence ID" value="AAZ21512.1"/>
    <property type="molecule type" value="Genomic_DNA"/>
</dbReference>
<dbReference type="SUPFAM" id="SSF90257">
    <property type="entry name" value="Myosin rod fragments"/>
    <property type="match status" value="1"/>
</dbReference>